<dbReference type="Gene3D" id="3.30.2400.10">
    <property type="entry name" value="Major capsid protein gp5"/>
    <property type="match status" value="1"/>
</dbReference>
<feature type="domain" description="Phage capsid-like C-terminal" evidence="2">
    <location>
        <begin position="23"/>
        <end position="268"/>
    </location>
</feature>
<evidence type="ECO:0000313" key="4">
    <source>
        <dbReference type="Proteomes" id="UP001596223"/>
    </source>
</evidence>
<sequence length="273" mass="28408">MAMIHSTTADAFTPTDIGDLVDLAVKAKAVAARTGTVFSTDKVKVVFPKWVSDPAVGWYNELDTIATTDGTTGEVPCIPTKTAGITRISNELAEDSTPAAADLIGAGLANKIALAIDAAYLGNTTAKGPDGLLSIDYSTIDTGAALANLDPFVAARYAAIAAGSELTSWIVSPATAEAISKLKVATGSNQSLLQFVEDGIVVAGLPVIVSNQIDAATKFWGIPEEHTMLVMRKGTEVRRFDAVHNDGIDVRAVARLGLAFLNESGIVRGYDAS</sequence>
<reference evidence="4" key="1">
    <citation type="journal article" date="2019" name="Int. J. Syst. Evol. Microbiol.">
        <title>The Global Catalogue of Microorganisms (GCM) 10K type strain sequencing project: providing services to taxonomists for standard genome sequencing and annotation.</title>
        <authorList>
            <consortium name="The Broad Institute Genomics Platform"/>
            <consortium name="The Broad Institute Genome Sequencing Center for Infectious Disease"/>
            <person name="Wu L."/>
            <person name="Ma J."/>
        </authorList>
    </citation>
    <scope>NUCLEOTIDE SEQUENCE [LARGE SCALE GENOMIC DNA]</scope>
    <source>
        <strain evidence="4">CCUG 36956</strain>
    </source>
</reference>
<evidence type="ECO:0000256" key="1">
    <source>
        <dbReference type="ARBA" id="ARBA00004328"/>
    </source>
</evidence>
<dbReference type="InterPro" id="IPR054612">
    <property type="entry name" value="Phage_capsid-like_C"/>
</dbReference>
<evidence type="ECO:0000313" key="3">
    <source>
        <dbReference type="EMBL" id="MFC6009580.1"/>
    </source>
</evidence>
<dbReference type="NCBIfam" id="TIGR01554">
    <property type="entry name" value="major_cap_HK97"/>
    <property type="match status" value="1"/>
</dbReference>
<gene>
    <name evidence="3" type="ORF">ACFP3H_00800</name>
</gene>
<keyword evidence="4" id="KW-1185">Reference proteome</keyword>
<accession>A0ABW1JKX2</accession>
<dbReference type="SUPFAM" id="SSF56563">
    <property type="entry name" value="Major capsid protein gp5"/>
    <property type="match status" value="1"/>
</dbReference>
<dbReference type="Proteomes" id="UP001596223">
    <property type="component" value="Unassembled WGS sequence"/>
</dbReference>
<dbReference type="Gene3D" id="3.30.2320.10">
    <property type="entry name" value="hypothetical protein PF0899 domain"/>
    <property type="match status" value="1"/>
</dbReference>
<organism evidence="3 4">
    <name type="scientific">Nocardia lasii</name>
    <dbReference type="NCBI Taxonomy" id="1616107"/>
    <lineage>
        <taxon>Bacteria</taxon>
        <taxon>Bacillati</taxon>
        <taxon>Actinomycetota</taxon>
        <taxon>Actinomycetes</taxon>
        <taxon>Mycobacteriales</taxon>
        <taxon>Nocardiaceae</taxon>
        <taxon>Nocardia</taxon>
    </lineage>
</organism>
<evidence type="ECO:0000259" key="2">
    <source>
        <dbReference type="Pfam" id="PF05065"/>
    </source>
</evidence>
<dbReference type="RefSeq" id="WP_378598114.1">
    <property type="nucleotide sequence ID" value="NZ_JBHSQN010000001.1"/>
</dbReference>
<dbReference type="Pfam" id="PF05065">
    <property type="entry name" value="Phage_capsid"/>
    <property type="match status" value="1"/>
</dbReference>
<dbReference type="EMBL" id="JBHSQN010000001">
    <property type="protein sequence ID" value="MFC6009580.1"/>
    <property type="molecule type" value="Genomic_DNA"/>
</dbReference>
<name>A0ABW1JKX2_9NOCA</name>
<comment type="caution">
    <text evidence="3">The sequence shown here is derived from an EMBL/GenBank/DDBJ whole genome shotgun (WGS) entry which is preliminary data.</text>
</comment>
<dbReference type="InterPro" id="IPR024455">
    <property type="entry name" value="Phage_capsid"/>
</dbReference>
<comment type="subcellular location">
    <subcellularLocation>
        <location evidence="1">Virion</location>
    </subcellularLocation>
</comment>
<protein>
    <submittedName>
        <fullName evidence="3">Phage major capsid protein</fullName>
    </submittedName>
</protein>
<proteinExistence type="predicted"/>